<keyword evidence="2 7" id="KW-0645">Protease</keyword>
<dbReference type="InterPro" id="IPR024079">
    <property type="entry name" value="MetalloPept_cat_dom_sf"/>
</dbReference>
<keyword evidence="8" id="KW-0732">Signal</keyword>
<evidence type="ECO:0000313" key="10">
    <source>
        <dbReference type="EMBL" id="MFC5864835.1"/>
    </source>
</evidence>
<dbReference type="InterPro" id="IPR001567">
    <property type="entry name" value="Pept_M3A_M3B_dom"/>
</dbReference>
<comment type="cofactor">
    <cofactor evidence="7">
        <name>Zn(2+)</name>
        <dbReference type="ChEBI" id="CHEBI:29105"/>
    </cofactor>
    <text evidence="7">Binds 1 zinc ion.</text>
</comment>
<feature type="signal peptide" evidence="8">
    <location>
        <begin position="1"/>
        <end position="21"/>
    </location>
</feature>
<evidence type="ECO:0000256" key="8">
    <source>
        <dbReference type="SAM" id="SignalP"/>
    </source>
</evidence>
<keyword evidence="3 7" id="KW-0479">Metal-binding</keyword>
<keyword evidence="5 7" id="KW-0862">Zinc</keyword>
<name>A0ABW1ENE8_9BACT</name>
<dbReference type="Gene3D" id="1.10.1370.10">
    <property type="entry name" value="Neurolysin, domain 3"/>
    <property type="match status" value="1"/>
</dbReference>
<evidence type="ECO:0000259" key="9">
    <source>
        <dbReference type="Pfam" id="PF01432"/>
    </source>
</evidence>
<dbReference type="Proteomes" id="UP001596091">
    <property type="component" value="Unassembled WGS sequence"/>
</dbReference>
<evidence type="ECO:0000256" key="3">
    <source>
        <dbReference type="ARBA" id="ARBA00022723"/>
    </source>
</evidence>
<evidence type="ECO:0000313" key="11">
    <source>
        <dbReference type="Proteomes" id="UP001596091"/>
    </source>
</evidence>
<protein>
    <submittedName>
        <fullName evidence="10">M3 family metallopeptidase</fullName>
    </submittedName>
</protein>
<evidence type="ECO:0000256" key="6">
    <source>
        <dbReference type="ARBA" id="ARBA00023049"/>
    </source>
</evidence>
<dbReference type="RefSeq" id="WP_263332459.1">
    <property type="nucleotide sequence ID" value="NZ_JAGSYH010000001.1"/>
</dbReference>
<sequence>MLRAVPRVAALCLCLCAAACAQVAAYGQDKVAGVAAPWSGEFSRQAVKTAVATHLEQAQQALSAVGAGDGAETIQNTLVPYDEALRHINDAVDLARLAAYSGVAGSKDDTDAELQEATTAKSALRLNPKMYAALSHLDVSAANETTQYYVQRQTQQMQLAGVERDEGLRKRLLELYEWLAKDEAAFERNAAADPRHVTVIDPADLDGLPQDFLKAHPALPDGRIFIDADETTYPVVMKYAERADFRVRFSETYYDRAYPKNRDVLQDMLETRYQIARLLNYDSWVDLRAQDSMIGSVRNIDIFLNGIDTGDRPVVDAEWAMLLDEKRKEDPDANDIYAYDFARLATLIRKDQFDLDEESIRDYFPYEAVKQRVLQSMAAVFRVELVQSKDAPVWDAAVEAWDVLEGGKPIGRIYLDMHPRAGKFTGNRMLPVAEGVKDKEIPQAALLCNFPGPHGDDPGLMEHEEVVAFVHQMAHALHFIFAGQQSWAGVSGISVQSDFAEVPALMMEDWLRNPKVLAGIGHNYKTGAALSPEQIAHINNAFTFGRAIDGAALPAAFAYISNDLHRNNPKGFDLNRMTLYDLRQYGRLMPLVAEGRMYSSMYMLMDRSSEGYARVWDKVIAEDFYQQFVRQGLLEGDAGPHFRAAVLEPGGARPASELVKEYLGRKQEMTAFESWMGAEFHEQPTRPHRAY</sequence>
<dbReference type="Gene3D" id="3.40.390.10">
    <property type="entry name" value="Collagenase (Catalytic Domain)"/>
    <property type="match status" value="1"/>
</dbReference>
<gene>
    <name evidence="10" type="ORF">ACFPT7_21185</name>
</gene>
<comment type="caution">
    <text evidence="10">The sequence shown here is derived from an EMBL/GenBank/DDBJ whole genome shotgun (WGS) entry which is preliminary data.</text>
</comment>
<keyword evidence="4 7" id="KW-0378">Hydrolase</keyword>
<dbReference type="EMBL" id="JBHSPH010000010">
    <property type="protein sequence ID" value="MFC5864835.1"/>
    <property type="molecule type" value="Genomic_DNA"/>
</dbReference>
<evidence type="ECO:0000256" key="1">
    <source>
        <dbReference type="ARBA" id="ARBA00006040"/>
    </source>
</evidence>
<dbReference type="PANTHER" id="PTHR11804:SF84">
    <property type="entry name" value="SACCHAROLYSIN"/>
    <property type="match status" value="1"/>
</dbReference>
<feature type="chain" id="PRO_5045260235" evidence="8">
    <location>
        <begin position="22"/>
        <end position="691"/>
    </location>
</feature>
<dbReference type="SUPFAM" id="SSF55486">
    <property type="entry name" value="Metalloproteases ('zincins'), catalytic domain"/>
    <property type="match status" value="1"/>
</dbReference>
<keyword evidence="6 7" id="KW-0482">Metalloprotease</keyword>
<evidence type="ECO:0000256" key="4">
    <source>
        <dbReference type="ARBA" id="ARBA00022801"/>
    </source>
</evidence>
<dbReference type="Pfam" id="PF01432">
    <property type="entry name" value="Peptidase_M3"/>
    <property type="match status" value="1"/>
</dbReference>
<feature type="domain" description="Peptidase M3A/M3B catalytic" evidence="9">
    <location>
        <begin position="236"/>
        <end position="676"/>
    </location>
</feature>
<evidence type="ECO:0000256" key="2">
    <source>
        <dbReference type="ARBA" id="ARBA00022670"/>
    </source>
</evidence>
<evidence type="ECO:0000256" key="7">
    <source>
        <dbReference type="RuleBase" id="RU003435"/>
    </source>
</evidence>
<proteinExistence type="inferred from homology"/>
<dbReference type="InterPro" id="IPR045090">
    <property type="entry name" value="Pept_M3A_M3B"/>
</dbReference>
<evidence type="ECO:0000256" key="5">
    <source>
        <dbReference type="ARBA" id="ARBA00022833"/>
    </source>
</evidence>
<comment type="similarity">
    <text evidence="1 7">Belongs to the peptidase M3 family.</text>
</comment>
<keyword evidence="11" id="KW-1185">Reference proteome</keyword>
<dbReference type="InterPro" id="IPR024077">
    <property type="entry name" value="Neurolysin/TOP_dom2"/>
</dbReference>
<dbReference type="PANTHER" id="PTHR11804">
    <property type="entry name" value="PROTEASE M3 THIMET OLIGOPEPTIDASE-RELATED"/>
    <property type="match status" value="1"/>
</dbReference>
<organism evidence="10 11">
    <name type="scientific">Acidicapsa dinghuensis</name>
    <dbReference type="NCBI Taxonomy" id="2218256"/>
    <lineage>
        <taxon>Bacteria</taxon>
        <taxon>Pseudomonadati</taxon>
        <taxon>Acidobacteriota</taxon>
        <taxon>Terriglobia</taxon>
        <taxon>Terriglobales</taxon>
        <taxon>Acidobacteriaceae</taxon>
        <taxon>Acidicapsa</taxon>
    </lineage>
</organism>
<reference evidence="11" key="1">
    <citation type="journal article" date="2019" name="Int. J. Syst. Evol. Microbiol.">
        <title>The Global Catalogue of Microorganisms (GCM) 10K type strain sequencing project: providing services to taxonomists for standard genome sequencing and annotation.</title>
        <authorList>
            <consortium name="The Broad Institute Genomics Platform"/>
            <consortium name="The Broad Institute Genome Sequencing Center for Infectious Disease"/>
            <person name="Wu L."/>
            <person name="Ma J."/>
        </authorList>
    </citation>
    <scope>NUCLEOTIDE SEQUENCE [LARGE SCALE GENOMIC DNA]</scope>
    <source>
        <strain evidence="11">JCM 4087</strain>
    </source>
</reference>
<accession>A0ABW1ENE8</accession>